<dbReference type="PANTHER" id="PTHR36113">
    <property type="entry name" value="LYASE, PUTATIVE-RELATED-RELATED"/>
    <property type="match status" value="1"/>
</dbReference>
<dbReference type="PANTHER" id="PTHR36113:SF3">
    <property type="entry name" value="SLL5075 PROTEIN"/>
    <property type="match status" value="1"/>
</dbReference>
<evidence type="ECO:0000313" key="2">
    <source>
        <dbReference type="EMBL" id="MBS0032234.1"/>
    </source>
</evidence>
<comment type="caution">
    <text evidence="2">The sequence shown here is derived from an EMBL/GenBank/DDBJ whole genome shotgun (WGS) entry which is preliminary data.</text>
</comment>
<evidence type="ECO:0000313" key="3">
    <source>
        <dbReference type="Proteomes" id="UP000676386"/>
    </source>
</evidence>
<dbReference type="Pfam" id="PF00903">
    <property type="entry name" value="Glyoxalase"/>
    <property type="match status" value="1"/>
</dbReference>
<keyword evidence="3" id="KW-1185">Reference proteome</keyword>
<dbReference type="CDD" id="cd06587">
    <property type="entry name" value="VOC"/>
    <property type="match status" value="1"/>
</dbReference>
<dbReference type="InterPro" id="IPR037523">
    <property type="entry name" value="VOC_core"/>
</dbReference>
<dbReference type="PROSITE" id="PS51819">
    <property type="entry name" value="VOC"/>
    <property type="match status" value="1"/>
</dbReference>
<dbReference type="InterPro" id="IPR004360">
    <property type="entry name" value="Glyas_Fos-R_dOase_dom"/>
</dbReference>
<dbReference type="Proteomes" id="UP000676386">
    <property type="component" value="Unassembled WGS sequence"/>
</dbReference>
<reference evidence="2 3" key="1">
    <citation type="submission" date="2021-04" db="EMBL/GenBank/DDBJ databases">
        <title>Chitinophaga sp. nov., isolated from the rhizosphere soil.</title>
        <authorList>
            <person name="He S."/>
        </authorList>
    </citation>
    <scope>NUCLEOTIDE SEQUENCE [LARGE SCALE GENOMIC DNA]</scope>
    <source>
        <strain evidence="2 3">2R12</strain>
    </source>
</reference>
<name>A0ABS5JAK3_9BACT</name>
<accession>A0ABS5JAK3</accession>
<dbReference type="EMBL" id="JAGTXB010000030">
    <property type="protein sequence ID" value="MBS0032234.1"/>
    <property type="molecule type" value="Genomic_DNA"/>
</dbReference>
<evidence type="ECO:0000259" key="1">
    <source>
        <dbReference type="PROSITE" id="PS51819"/>
    </source>
</evidence>
<organism evidence="2 3">
    <name type="scientific">Chitinophaga hostae</name>
    <dbReference type="NCBI Taxonomy" id="2831022"/>
    <lineage>
        <taxon>Bacteria</taxon>
        <taxon>Pseudomonadati</taxon>
        <taxon>Bacteroidota</taxon>
        <taxon>Chitinophagia</taxon>
        <taxon>Chitinophagales</taxon>
        <taxon>Chitinophagaceae</taxon>
        <taxon>Chitinophaga</taxon>
    </lineage>
</organism>
<dbReference type="RefSeq" id="WP_211977392.1">
    <property type="nucleotide sequence ID" value="NZ_CBFHAM010000076.1"/>
</dbReference>
<feature type="domain" description="VOC" evidence="1">
    <location>
        <begin position="2"/>
        <end position="120"/>
    </location>
</feature>
<dbReference type="InterPro" id="IPR051332">
    <property type="entry name" value="Fosfomycin_Res_Enzymes"/>
</dbReference>
<sequence length="123" mass="14261">MQLNHLNLSVKDVPATRTFFETYFDFRNTDPKPNDSLSVLTGPDNFLLVLMNQRFNDQGNHAYPDAFHIGFYLEDKDAVNNMYQRLQAGGIVLEQAPQPMRKTFGFYLHFDQIMIEITTPVKD</sequence>
<dbReference type="SUPFAM" id="SSF54593">
    <property type="entry name" value="Glyoxalase/Bleomycin resistance protein/Dihydroxybiphenyl dioxygenase"/>
    <property type="match status" value="1"/>
</dbReference>
<dbReference type="InterPro" id="IPR029068">
    <property type="entry name" value="Glyas_Bleomycin-R_OHBP_Dase"/>
</dbReference>
<proteinExistence type="predicted"/>
<gene>
    <name evidence="2" type="ORF">KE626_33185</name>
</gene>
<protein>
    <submittedName>
        <fullName evidence="2">VOC family protein</fullName>
    </submittedName>
</protein>
<dbReference type="Gene3D" id="3.10.180.10">
    <property type="entry name" value="2,3-Dihydroxybiphenyl 1,2-Dioxygenase, domain 1"/>
    <property type="match status" value="1"/>
</dbReference>